<reference evidence="1 2" key="1">
    <citation type="journal article" date="2011" name="Stand. Genomic Sci.">
        <title>Complete genome sequence of the gliding freshwater bacterium Fluviicola taffensis type strain (RW262).</title>
        <authorList>
            <person name="Woyke T."/>
            <person name="Chertkov O."/>
            <person name="Lapidus A."/>
            <person name="Nolan M."/>
            <person name="Lucas S."/>
            <person name="Del Rio T.G."/>
            <person name="Tice H."/>
            <person name="Cheng J.F."/>
            <person name="Tapia R."/>
            <person name="Han C."/>
            <person name="Goodwin L."/>
            <person name="Pitluck S."/>
            <person name="Liolios K."/>
            <person name="Pagani I."/>
            <person name="Ivanova N."/>
            <person name="Huntemann M."/>
            <person name="Mavromatis K."/>
            <person name="Mikhailova N."/>
            <person name="Pati A."/>
            <person name="Chen A."/>
            <person name="Palaniappan K."/>
            <person name="Land M."/>
            <person name="Hauser L."/>
            <person name="Brambilla E.M."/>
            <person name="Rohde M."/>
            <person name="Mwirichia R."/>
            <person name="Sikorski J."/>
            <person name="Tindall B.J."/>
            <person name="Goker M."/>
            <person name="Bristow J."/>
            <person name="Eisen J.A."/>
            <person name="Markowitz V."/>
            <person name="Hugenholtz P."/>
            <person name="Klenk H.P."/>
            <person name="Kyrpides N.C."/>
        </authorList>
    </citation>
    <scope>NUCLEOTIDE SEQUENCE [LARGE SCALE GENOMIC DNA]</scope>
    <source>
        <strain evidence="2">DSM 16823 / RW262 / RW262</strain>
    </source>
</reference>
<gene>
    <name evidence="1" type="ordered locus">Fluta_4018</name>
</gene>
<dbReference type="Proteomes" id="UP000007463">
    <property type="component" value="Chromosome"/>
</dbReference>
<evidence type="ECO:0000313" key="1">
    <source>
        <dbReference type="EMBL" id="AEA45980.1"/>
    </source>
</evidence>
<protein>
    <submittedName>
        <fullName evidence="1">Uncharacterized protein</fullName>
    </submittedName>
</protein>
<evidence type="ECO:0000313" key="2">
    <source>
        <dbReference type="Proteomes" id="UP000007463"/>
    </source>
</evidence>
<dbReference type="AlphaFoldDB" id="F2IIL8"/>
<keyword evidence="2" id="KW-1185">Reference proteome</keyword>
<accession>F2IIL8</accession>
<proteinExistence type="predicted"/>
<sequence length="52" mass="6072">MKKDNLPLIFNALKTVKSNSKKEGFFVTCSQLQTKRLELNAYYKKSSNFLKK</sequence>
<name>F2IIL8_FLUTR</name>
<dbReference type="EMBL" id="CP002542">
    <property type="protein sequence ID" value="AEA45980.1"/>
    <property type="molecule type" value="Genomic_DNA"/>
</dbReference>
<dbReference type="HOGENOM" id="CLU_3080130_0_0_10"/>
<dbReference type="STRING" id="755732.Fluta_4018"/>
<reference evidence="2" key="2">
    <citation type="submission" date="2011-02" db="EMBL/GenBank/DDBJ databases">
        <title>The complete genome of Fluviicola taffensis DSM 16823.</title>
        <authorList>
            <consortium name="US DOE Joint Genome Institute (JGI-PGF)"/>
            <person name="Lucas S."/>
            <person name="Copeland A."/>
            <person name="Lapidus A."/>
            <person name="Bruce D."/>
            <person name="Goodwin L."/>
            <person name="Pitluck S."/>
            <person name="Kyrpides N."/>
            <person name="Mavromatis K."/>
            <person name="Ivanova N."/>
            <person name="Mikhailova N."/>
            <person name="Pagani I."/>
            <person name="Chertkov O."/>
            <person name="Detter J.C."/>
            <person name="Han C."/>
            <person name="Tapia R."/>
            <person name="Land M."/>
            <person name="Hauser L."/>
            <person name="Markowitz V."/>
            <person name="Cheng J.-F."/>
            <person name="Hugenholtz P."/>
            <person name="Woyke T."/>
            <person name="Wu D."/>
            <person name="Tindall B."/>
            <person name="Pomrenke H.G."/>
            <person name="Brambilla E."/>
            <person name="Klenk H.-P."/>
            <person name="Eisen J.A."/>
        </authorList>
    </citation>
    <scope>NUCLEOTIDE SEQUENCE [LARGE SCALE GENOMIC DNA]</scope>
    <source>
        <strain evidence="2">DSM 16823 / RW262 / RW262</strain>
    </source>
</reference>
<dbReference type="KEGG" id="fte:Fluta_4018"/>
<organism evidence="1 2">
    <name type="scientific">Fluviicola taffensis (strain DSM 16823 / NCIMB 13979 / RW262)</name>
    <dbReference type="NCBI Taxonomy" id="755732"/>
    <lineage>
        <taxon>Bacteria</taxon>
        <taxon>Pseudomonadati</taxon>
        <taxon>Bacteroidota</taxon>
        <taxon>Flavobacteriia</taxon>
        <taxon>Flavobacteriales</taxon>
        <taxon>Crocinitomicaceae</taxon>
        <taxon>Fluviicola</taxon>
    </lineage>
</organism>